<feature type="region of interest" description="Disordered" evidence="1">
    <location>
        <begin position="20"/>
        <end position="40"/>
    </location>
</feature>
<feature type="non-terminal residue" evidence="2">
    <location>
        <position position="1"/>
    </location>
</feature>
<protein>
    <submittedName>
        <fullName evidence="2">Uncharacterized protein</fullName>
    </submittedName>
</protein>
<organism evidence="2">
    <name type="scientific">Arion vulgaris</name>
    <dbReference type="NCBI Taxonomy" id="1028688"/>
    <lineage>
        <taxon>Eukaryota</taxon>
        <taxon>Metazoa</taxon>
        <taxon>Spiralia</taxon>
        <taxon>Lophotrochozoa</taxon>
        <taxon>Mollusca</taxon>
        <taxon>Gastropoda</taxon>
        <taxon>Heterobranchia</taxon>
        <taxon>Euthyneura</taxon>
        <taxon>Panpulmonata</taxon>
        <taxon>Eupulmonata</taxon>
        <taxon>Stylommatophora</taxon>
        <taxon>Helicina</taxon>
        <taxon>Arionoidea</taxon>
        <taxon>Arionidae</taxon>
        <taxon>Arion</taxon>
    </lineage>
</organism>
<proteinExistence type="predicted"/>
<sequence length="78" mass="8924">HDLTSCSTDKENWERLAMTGKHGGRQGGMAQKEKKKNTITDGDKRECRETILCIISSFTYSNCGMDCFSRIGYYSYNR</sequence>
<name>A0A0B7AM73_9EUPU</name>
<dbReference type="EMBL" id="HACG01034867">
    <property type="protein sequence ID" value="CEK81732.1"/>
    <property type="molecule type" value="Transcribed_RNA"/>
</dbReference>
<dbReference type="AlphaFoldDB" id="A0A0B7AM73"/>
<reference evidence="2" key="1">
    <citation type="submission" date="2014-12" db="EMBL/GenBank/DDBJ databases">
        <title>Insight into the proteome of Arion vulgaris.</title>
        <authorList>
            <person name="Aradska J."/>
            <person name="Bulat T."/>
            <person name="Smidak R."/>
            <person name="Sarate P."/>
            <person name="Gangsoo J."/>
            <person name="Sialana F."/>
            <person name="Bilban M."/>
            <person name="Lubec G."/>
        </authorList>
    </citation>
    <scope>NUCLEOTIDE SEQUENCE</scope>
    <source>
        <tissue evidence="2">Skin</tissue>
    </source>
</reference>
<gene>
    <name evidence="2" type="primary">ORF127657</name>
</gene>
<evidence type="ECO:0000313" key="2">
    <source>
        <dbReference type="EMBL" id="CEK81732.1"/>
    </source>
</evidence>
<accession>A0A0B7AM73</accession>
<evidence type="ECO:0000256" key="1">
    <source>
        <dbReference type="SAM" id="MobiDB-lite"/>
    </source>
</evidence>